<protein>
    <submittedName>
        <fullName evidence="2">Rhodanese-related sulfurtransferase</fullName>
    </submittedName>
</protein>
<evidence type="ECO:0000259" key="1">
    <source>
        <dbReference type="PROSITE" id="PS50206"/>
    </source>
</evidence>
<dbReference type="PROSITE" id="PS50206">
    <property type="entry name" value="RHODANESE_3"/>
    <property type="match status" value="1"/>
</dbReference>
<proteinExistence type="predicted"/>
<dbReference type="SMART" id="SM00450">
    <property type="entry name" value="RHOD"/>
    <property type="match status" value="1"/>
</dbReference>
<keyword evidence="3" id="KW-1185">Reference proteome</keyword>
<name>A0ABX2G6N3_9BURK</name>
<dbReference type="Gene3D" id="3.40.250.10">
    <property type="entry name" value="Rhodanese-like domain"/>
    <property type="match status" value="1"/>
</dbReference>
<dbReference type="EMBL" id="JABSNM010000012">
    <property type="protein sequence ID" value="NRT57053.1"/>
    <property type="molecule type" value="Genomic_DNA"/>
</dbReference>
<evidence type="ECO:0000313" key="2">
    <source>
        <dbReference type="EMBL" id="NRT57053.1"/>
    </source>
</evidence>
<dbReference type="SUPFAM" id="SSF52821">
    <property type="entry name" value="Rhodanese/Cell cycle control phosphatase"/>
    <property type="match status" value="1"/>
</dbReference>
<accession>A0ABX2G6N3</accession>
<dbReference type="RefSeq" id="WP_173806063.1">
    <property type="nucleotide sequence ID" value="NZ_JABSNM010000012.1"/>
</dbReference>
<gene>
    <name evidence="2" type="ORF">HNQ01_002802</name>
</gene>
<dbReference type="PANTHER" id="PTHR43031:SF1">
    <property type="entry name" value="PYRIDINE NUCLEOTIDE-DISULPHIDE OXIDOREDUCTASE"/>
    <property type="match status" value="1"/>
</dbReference>
<dbReference type="CDD" id="cd00158">
    <property type="entry name" value="RHOD"/>
    <property type="match status" value="1"/>
</dbReference>
<organism evidence="2 3">
    <name type="scientific">Sphaerotilus uruguayifluvii</name>
    <dbReference type="NCBI Taxonomy" id="2735897"/>
    <lineage>
        <taxon>Bacteria</taxon>
        <taxon>Pseudomonadati</taxon>
        <taxon>Pseudomonadota</taxon>
        <taxon>Betaproteobacteria</taxon>
        <taxon>Burkholderiales</taxon>
        <taxon>Sphaerotilaceae</taxon>
        <taxon>Sphaerotilus</taxon>
    </lineage>
</organism>
<evidence type="ECO:0000313" key="3">
    <source>
        <dbReference type="Proteomes" id="UP001516061"/>
    </source>
</evidence>
<sequence>MPKFPLSSRRQSLGWLGAASLGLMLPLLTIGCAPSGGPDAPVSLETARTELEAGRVLMFDIREPDEQATGVAPGARLLPLSQLEARLAEIPRDPAQPVLLICNTQNRSARAAALLRERGYTQVRHVQSGMSGWTSRGWPLVAPAAAPGTVQAGAGS</sequence>
<dbReference type="InterPro" id="IPR050229">
    <property type="entry name" value="GlpE_sulfurtransferase"/>
</dbReference>
<comment type="caution">
    <text evidence="2">The sequence shown here is derived from an EMBL/GenBank/DDBJ whole genome shotgun (WGS) entry which is preliminary data.</text>
</comment>
<dbReference type="InterPro" id="IPR036873">
    <property type="entry name" value="Rhodanese-like_dom_sf"/>
</dbReference>
<dbReference type="InterPro" id="IPR001763">
    <property type="entry name" value="Rhodanese-like_dom"/>
</dbReference>
<dbReference type="PANTHER" id="PTHR43031">
    <property type="entry name" value="FAD-DEPENDENT OXIDOREDUCTASE"/>
    <property type="match status" value="1"/>
</dbReference>
<reference evidence="2 3" key="1">
    <citation type="submission" date="2020-05" db="EMBL/GenBank/DDBJ databases">
        <title>Genomic Encyclopedia of Type Strains, Phase IV (KMG-V): Genome sequencing to study the core and pangenomes of soil and plant-associated prokaryotes.</title>
        <authorList>
            <person name="Whitman W."/>
        </authorList>
    </citation>
    <scope>NUCLEOTIDE SEQUENCE [LARGE SCALE GENOMIC DNA]</scope>
    <source>
        <strain evidence="2 3">C29</strain>
    </source>
</reference>
<dbReference type="Pfam" id="PF00581">
    <property type="entry name" value="Rhodanese"/>
    <property type="match status" value="1"/>
</dbReference>
<feature type="domain" description="Rhodanese" evidence="1">
    <location>
        <begin position="52"/>
        <end position="142"/>
    </location>
</feature>
<dbReference type="Proteomes" id="UP001516061">
    <property type="component" value="Unassembled WGS sequence"/>
</dbReference>
<dbReference type="PROSITE" id="PS51257">
    <property type="entry name" value="PROKAR_LIPOPROTEIN"/>
    <property type="match status" value="1"/>
</dbReference>